<organism evidence="2 3">
    <name type="scientific">Wickerhamomyces ciferrii (strain ATCC 14091 / BCRC 22168 / CBS 111 / JCM 3599 / NBRC 0793 / NRRL Y-1031 F-60-10)</name>
    <name type="common">Yeast</name>
    <name type="synonym">Pichia ciferrii</name>
    <dbReference type="NCBI Taxonomy" id="1206466"/>
    <lineage>
        <taxon>Eukaryota</taxon>
        <taxon>Fungi</taxon>
        <taxon>Dikarya</taxon>
        <taxon>Ascomycota</taxon>
        <taxon>Saccharomycotina</taxon>
        <taxon>Saccharomycetes</taxon>
        <taxon>Phaffomycetales</taxon>
        <taxon>Wickerhamomycetaceae</taxon>
        <taxon>Wickerhamomyces</taxon>
    </lineage>
</organism>
<evidence type="ECO:0000256" key="1">
    <source>
        <dbReference type="SAM" id="SignalP"/>
    </source>
</evidence>
<reference evidence="2 3" key="1">
    <citation type="journal article" date="2012" name="Eukaryot. Cell">
        <title>Draft genome sequence of Wickerhamomyces ciferrii NRRL Y-1031 F-60-10.</title>
        <authorList>
            <person name="Schneider J."/>
            <person name="Andrea H."/>
            <person name="Blom J."/>
            <person name="Jaenicke S."/>
            <person name="Ruckert C."/>
            <person name="Schorsch C."/>
            <person name="Szczepanowski R."/>
            <person name="Farwick M."/>
            <person name="Goesmann A."/>
            <person name="Puhler A."/>
            <person name="Schaffer S."/>
            <person name="Tauch A."/>
            <person name="Kohler T."/>
            <person name="Brinkrolf K."/>
        </authorList>
    </citation>
    <scope>NUCLEOTIDE SEQUENCE [LARGE SCALE GENOMIC DNA]</scope>
    <source>
        <strain evidence="3">ATCC 14091 / BCRC 22168 / CBS 111 / JCM 3599 / NBRC 0793 / NRRL Y-1031 F-60-10</strain>
    </source>
</reference>
<comment type="caution">
    <text evidence="2">The sequence shown here is derived from an EMBL/GenBank/DDBJ whole genome shotgun (WGS) entry which is preliminary data.</text>
</comment>
<dbReference type="AlphaFoldDB" id="K0KLB8"/>
<dbReference type="eggNOG" id="ENOG502RYTS">
    <property type="taxonomic scope" value="Eukaryota"/>
</dbReference>
<dbReference type="InParanoid" id="K0KLB8"/>
<gene>
    <name evidence="2" type="ORF">BN7_2549</name>
</gene>
<feature type="signal peptide" evidence="1">
    <location>
        <begin position="1"/>
        <end position="18"/>
    </location>
</feature>
<proteinExistence type="predicted"/>
<feature type="chain" id="PRO_5003836279" evidence="1">
    <location>
        <begin position="19"/>
        <end position="333"/>
    </location>
</feature>
<evidence type="ECO:0000313" key="3">
    <source>
        <dbReference type="Proteomes" id="UP000009328"/>
    </source>
</evidence>
<name>K0KLB8_WICCF</name>
<protein>
    <submittedName>
        <fullName evidence="2">Secreted protein</fullName>
    </submittedName>
</protein>
<keyword evidence="3" id="KW-1185">Reference proteome</keyword>
<dbReference type="Proteomes" id="UP000009328">
    <property type="component" value="Unassembled WGS sequence"/>
</dbReference>
<dbReference type="HOGENOM" id="CLU_072152_0_0_1"/>
<sequence>MLTKSLLAGSLLLVNAFASPIAQADSSSQTAQAQSSDGFQINQTYIDQANKQIKDIQSKQNCYFTSEELYQHAVSFANDYLYPNNIKQAKSINSTYFSEDVVGRIDITRNYEGRELNTEYLFGLFSDLQDSNTTNLIGYSDAFQLYAFSGSCNQYTISNINNATFPGAGQKIPFSINIWIKLNEKKEIAQYDLSFLRWERLYEMIKLGGYRQISGNDSATTIPEEGEKQLQHLLVESICGVHEKYCQKDYPQYDSKDACVEYLTNTRFGLSWEGGRDTIFCRSVHQNMIEYRPSVHCPHIGPTGGDMCTDEGTGYEEVTFNYQTIFKEPFIVV</sequence>
<dbReference type="EMBL" id="CAIF01000061">
    <property type="protein sequence ID" value="CCH43002.1"/>
    <property type="molecule type" value="Genomic_DNA"/>
</dbReference>
<keyword evidence="1" id="KW-0732">Signal</keyword>
<accession>K0KLB8</accession>
<evidence type="ECO:0000313" key="2">
    <source>
        <dbReference type="EMBL" id="CCH43002.1"/>
    </source>
</evidence>